<evidence type="ECO:0000256" key="4">
    <source>
        <dbReference type="ARBA" id="ARBA00022729"/>
    </source>
</evidence>
<dbReference type="Proteomes" id="UP000003597">
    <property type="component" value="Unassembled WGS sequence"/>
</dbReference>
<dbReference type="InterPro" id="IPR019931">
    <property type="entry name" value="LPXTG_anchor"/>
</dbReference>
<comment type="subcellular location">
    <subcellularLocation>
        <location evidence="1">Secreted</location>
        <location evidence="1">Cell wall</location>
        <topology evidence="1">Peptidoglycan-anchor</topology>
    </subcellularLocation>
</comment>
<evidence type="ECO:0000256" key="5">
    <source>
        <dbReference type="ARBA" id="ARBA00023088"/>
    </source>
</evidence>
<proteinExistence type="predicted"/>
<keyword evidence="6" id="KW-0812">Transmembrane</keyword>
<dbReference type="NCBIfam" id="TIGR01167">
    <property type="entry name" value="LPXTG_anchor"/>
    <property type="match status" value="1"/>
</dbReference>
<keyword evidence="3" id="KW-0964">Secreted</keyword>
<evidence type="ECO:0000313" key="9">
    <source>
        <dbReference type="Proteomes" id="UP000003597"/>
    </source>
</evidence>
<sequence>MYLDKKINRRRLRSVKKYILIVIGCTVLFLFPLESSAYTDTAISKAGVTFVRDKNRPAQVFGTDDRSGTFPSKGPIKRLPKTGDNSDSYFILLGVSLLLIAKKNLFKGVK</sequence>
<dbReference type="Pfam" id="PF00746">
    <property type="entry name" value="Gram_pos_anchor"/>
    <property type="match status" value="1"/>
</dbReference>
<keyword evidence="5" id="KW-0572">Peptidoglycan-anchor</keyword>
<accession>A0AB72Z9Q6</accession>
<feature type="transmembrane region" description="Helical" evidence="6">
    <location>
        <begin position="88"/>
        <end position="106"/>
    </location>
</feature>
<keyword evidence="9" id="KW-1185">Reference proteome</keyword>
<evidence type="ECO:0000259" key="7">
    <source>
        <dbReference type="Pfam" id="PF00746"/>
    </source>
</evidence>
<keyword evidence="6" id="KW-1133">Transmembrane helix</keyword>
<evidence type="ECO:0000256" key="1">
    <source>
        <dbReference type="ARBA" id="ARBA00004168"/>
    </source>
</evidence>
<evidence type="ECO:0000313" key="8">
    <source>
        <dbReference type="EMBL" id="EHN61569.1"/>
    </source>
</evidence>
<feature type="domain" description="Gram-positive cocci surface proteins LPxTG" evidence="7">
    <location>
        <begin position="73"/>
        <end position="100"/>
    </location>
</feature>
<gene>
    <name evidence="8" type="ORF">HMPREF0557_01232</name>
</gene>
<organism evidence="8 9">
    <name type="scientific">Listeria innocua ATCC 33091</name>
    <dbReference type="NCBI Taxonomy" id="1002366"/>
    <lineage>
        <taxon>Bacteria</taxon>
        <taxon>Bacillati</taxon>
        <taxon>Bacillota</taxon>
        <taxon>Bacilli</taxon>
        <taxon>Bacillales</taxon>
        <taxon>Listeriaceae</taxon>
        <taxon>Listeria</taxon>
    </lineage>
</organism>
<name>A0AB72Z9Q6_LISIO</name>
<evidence type="ECO:0000256" key="6">
    <source>
        <dbReference type="SAM" id="Phobius"/>
    </source>
</evidence>
<evidence type="ECO:0000256" key="2">
    <source>
        <dbReference type="ARBA" id="ARBA00022512"/>
    </source>
</evidence>
<keyword evidence="2" id="KW-0134">Cell wall</keyword>
<dbReference type="AlphaFoldDB" id="A0AB72Z9Q6"/>
<dbReference type="EMBL" id="AGCN01000030">
    <property type="protein sequence ID" value="EHN61569.1"/>
    <property type="molecule type" value="Genomic_DNA"/>
</dbReference>
<reference evidence="8 9" key="1">
    <citation type="submission" date="2011-08" db="EMBL/GenBank/DDBJ databases">
        <authorList>
            <person name="Weinstock G."/>
            <person name="Sodergren E."/>
            <person name="Clifton S."/>
            <person name="Fulton L."/>
            <person name="Fulton B."/>
            <person name="Courtney L."/>
            <person name="Fronick C."/>
            <person name="Harrison M."/>
            <person name="Strong C."/>
            <person name="Farmer C."/>
            <person name="Delahaunty K."/>
            <person name="Markovic C."/>
            <person name="Hall O."/>
            <person name="Minx P."/>
            <person name="Tomlinson C."/>
            <person name="Mitreva M."/>
            <person name="Hou S."/>
            <person name="Chen J."/>
            <person name="Wollam A."/>
            <person name="Pepin K.H."/>
            <person name="Johnson M."/>
            <person name="Bhonagiri V."/>
            <person name="Zhang X."/>
            <person name="Suruliraj S."/>
            <person name="Warren W."/>
            <person name="Chinwalla A."/>
            <person name="Mardis E.R."/>
            <person name="Wilson R.K."/>
        </authorList>
    </citation>
    <scope>NUCLEOTIDE SEQUENCE [LARGE SCALE GENOMIC DNA]</scope>
    <source>
        <strain evidence="8 9">ATCC 33091</strain>
    </source>
</reference>
<evidence type="ECO:0000256" key="3">
    <source>
        <dbReference type="ARBA" id="ARBA00022525"/>
    </source>
</evidence>
<keyword evidence="4" id="KW-0732">Signal</keyword>
<keyword evidence="6" id="KW-0472">Membrane</keyword>
<protein>
    <submittedName>
        <fullName evidence="8">LPXTG-motif protein cell wall anchor domain protein</fullName>
    </submittedName>
</protein>
<comment type="caution">
    <text evidence="8">The sequence shown here is derived from an EMBL/GenBank/DDBJ whole genome shotgun (WGS) entry which is preliminary data.</text>
</comment>